<protein>
    <submittedName>
        <fullName evidence="2">Uncharacterized protein</fullName>
    </submittedName>
</protein>
<feature type="chain" id="PRO_5001759043" evidence="1">
    <location>
        <begin position="28"/>
        <end position="144"/>
    </location>
</feature>
<keyword evidence="1" id="KW-0732">Signal</keyword>
<evidence type="ECO:0000313" key="2">
    <source>
        <dbReference type="EMBL" id="KEP25086.1"/>
    </source>
</evidence>
<proteinExistence type="predicted"/>
<organism evidence="2 3">
    <name type="scientific">Bacillus zhangzhouensis</name>
    <dbReference type="NCBI Taxonomy" id="1178540"/>
    <lineage>
        <taxon>Bacteria</taxon>
        <taxon>Bacillati</taxon>
        <taxon>Bacillota</taxon>
        <taxon>Bacilli</taxon>
        <taxon>Bacillales</taxon>
        <taxon>Bacillaceae</taxon>
        <taxon>Bacillus</taxon>
    </lineage>
</organism>
<dbReference type="RefSeq" id="WP_034324807.1">
    <property type="nucleotide sequence ID" value="NZ_JAVIKA010000001.1"/>
</dbReference>
<accession>A0A081L760</accession>
<reference evidence="2 3" key="1">
    <citation type="submission" date="2012-09" db="EMBL/GenBank/DDBJ databases">
        <title>Genome Sequence of Bacillus sp. DW5-4.</title>
        <authorList>
            <person name="Lai Q."/>
            <person name="Liu Y."/>
            <person name="Shao Z."/>
        </authorList>
    </citation>
    <scope>NUCLEOTIDE SEQUENCE [LARGE SCALE GENOMIC DNA]</scope>
    <source>
        <strain evidence="2 3">DW5-4</strain>
    </source>
</reference>
<dbReference type="EMBL" id="JOTP01000033">
    <property type="protein sequence ID" value="KEP25086.1"/>
    <property type="molecule type" value="Genomic_DNA"/>
</dbReference>
<dbReference type="AlphaFoldDB" id="A0A081L760"/>
<gene>
    <name evidence="2" type="ORF">BA70_12255</name>
</gene>
<dbReference type="OrthoDB" id="9981792at2"/>
<comment type="caution">
    <text evidence="2">The sequence shown here is derived from an EMBL/GenBank/DDBJ whole genome shotgun (WGS) entry which is preliminary data.</text>
</comment>
<dbReference type="Proteomes" id="UP000028091">
    <property type="component" value="Unassembled WGS sequence"/>
</dbReference>
<keyword evidence="3" id="KW-1185">Reference proteome</keyword>
<name>A0A081L760_9BACI</name>
<sequence>MSKFKFLYLAIIFVVASSLFYVQDAQAYRAVKTISKVTAKADLPYWSDLKGCGKFKAQSQTTRTGFKKLHHDVSFYTVGGSVSAPGTGATGSASSKSYSKSTKGKIYTTSGNVCAGGLAIYLGMYTTTEVDQNSSRTYTATAKI</sequence>
<evidence type="ECO:0000256" key="1">
    <source>
        <dbReference type="SAM" id="SignalP"/>
    </source>
</evidence>
<feature type="signal peptide" evidence="1">
    <location>
        <begin position="1"/>
        <end position="27"/>
    </location>
</feature>
<evidence type="ECO:0000313" key="3">
    <source>
        <dbReference type="Proteomes" id="UP000028091"/>
    </source>
</evidence>